<reference evidence="2" key="1">
    <citation type="submission" date="2021-06" db="EMBL/GenBank/DDBJ databases">
        <authorList>
            <person name="Kallberg Y."/>
            <person name="Tangrot J."/>
            <person name="Rosling A."/>
        </authorList>
    </citation>
    <scope>NUCLEOTIDE SEQUENCE</scope>
    <source>
        <strain evidence="2">IA702</strain>
    </source>
</reference>
<accession>A0A9N9FVD5</accession>
<dbReference type="AlphaFoldDB" id="A0A9N9FVD5"/>
<dbReference type="InterPro" id="IPR006797">
    <property type="entry name" value="PRELI/MSF1_dom"/>
</dbReference>
<protein>
    <submittedName>
        <fullName evidence="2">4983_t:CDS:1</fullName>
    </submittedName>
</protein>
<dbReference type="PROSITE" id="PS50904">
    <property type="entry name" value="PRELI_MSF1"/>
    <property type="match status" value="1"/>
</dbReference>
<proteinExistence type="predicted"/>
<dbReference type="Proteomes" id="UP000789572">
    <property type="component" value="Unassembled WGS sequence"/>
</dbReference>
<dbReference type="PANTHER" id="PTHR11158">
    <property type="entry name" value="MSF1/PX19 RELATED"/>
    <property type="match status" value="1"/>
</dbReference>
<dbReference type="GO" id="GO:0005758">
    <property type="term" value="C:mitochondrial intermembrane space"/>
    <property type="evidence" value="ECO:0007669"/>
    <property type="project" value="InterPro"/>
</dbReference>
<gene>
    <name evidence="2" type="ORF">POCULU_LOCUS5401</name>
</gene>
<keyword evidence="3" id="KW-1185">Reference proteome</keyword>
<evidence type="ECO:0000259" key="1">
    <source>
        <dbReference type="PROSITE" id="PS50904"/>
    </source>
</evidence>
<dbReference type="InterPro" id="IPR037365">
    <property type="entry name" value="Slowmo/Ups"/>
</dbReference>
<name>A0A9N9FVD5_9GLOM</name>
<evidence type="ECO:0000313" key="2">
    <source>
        <dbReference type="EMBL" id="CAG8558731.1"/>
    </source>
</evidence>
<comment type="caution">
    <text evidence="2">The sequence shown here is derived from an EMBL/GenBank/DDBJ whole genome shotgun (WGS) entry which is preliminary data.</text>
</comment>
<feature type="domain" description="PRELI/MSF1" evidence="1">
    <location>
        <begin position="1"/>
        <end position="149"/>
    </location>
</feature>
<organism evidence="2 3">
    <name type="scientific">Paraglomus occultum</name>
    <dbReference type="NCBI Taxonomy" id="144539"/>
    <lineage>
        <taxon>Eukaryota</taxon>
        <taxon>Fungi</taxon>
        <taxon>Fungi incertae sedis</taxon>
        <taxon>Mucoromycota</taxon>
        <taxon>Glomeromycotina</taxon>
        <taxon>Glomeromycetes</taxon>
        <taxon>Paraglomerales</taxon>
        <taxon>Paraglomeraceae</taxon>
        <taxon>Paraglomus</taxon>
    </lineage>
</organism>
<dbReference type="EMBL" id="CAJVPJ010000822">
    <property type="protein sequence ID" value="CAG8558731.1"/>
    <property type="molecule type" value="Genomic_DNA"/>
</dbReference>
<dbReference type="OrthoDB" id="407630at2759"/>
<dbReference type="Pfam" id="PF04707">
    <property type="entry name" value="PRELI"/>
    <property type="match status" value="1"/>
</dbReference>
<evidence type="ECO:0000313" key="3">
    <source>
        <dbReference type="Proteomes" id="UP000789572"/>
    </source>
</evidence>
<sequence>MKIFTTSHIFRYPWTQVSAANWRKYPNENCPHVIAIDVIDQHVDPETASVTYAREISEIDPKNKVLKMTSWNLNLKHLVNVAETVVYSEDPEDSSRTCFTQEASIKCGESLERFANYIESFCVQRFHDNAQKGRQGFEKVLERLRQSSDATSYCTRNA</sequence>